<accession>A0A1K1LPV9</accession>
<organism evidence="2 3">
    <name type="scientific">Amycolatopsis australiensis</name>
    <dbReference type="NCBI Taxonomy" id="546364"/>
    <lineage>
        <taxon>Bacteria</taxon>
        <taxon>Bacillati</taxon>
        <taxon>Actinomycetota</taxon>
        <taxon>Actinomycetes</taxon>
        <taxon>Pseudonocardiales</taxon>
        <taxon>Pseudonocardiaceae</taxon>
        <taxon>Amycolatopsis</taxon>
    </lineage>
</organism>
<protein>
    <submittedName>
        <fullName evidence="2">Uncharacterized protein</fullName>
    </submittedName>
</protein>
<gene>
    <name evidence="2" type="ORF">SAMN04489730_0120</name>
</gene>
<dbReference type="AlphaFoldDB" id="A0A1K1LPV9"/>
<dbReference type="EMBL" id="FPJG01000002">
    <property type="protein sequence ID" value="SFW12891.1"/>
    <property type="molecule type" value="Genomic_DNA"/>
</dbReference>
<reference evidence="3" key="1">
    <citation type="submission" date="2016-11" db="EMBL/GenBank/DDBJ databases">
        <authorList>
            <person name="Varghese N."/>
            <person name="Submissions S."/>
        </authorList>
    </citation>
    <scope>NUCLEOTIDE SEQUENCE [LARGE SCALE GENOMIC DNA]</scope>
    <source>
        <strain evidence="3">DSM 44671</strain>
    </source>
</reference>
<evidence type="ECO:0000313" key="2">
    <source>
        <dbReference type="EMBL" id="SFW12891.1"/>
    </source>
</evidence>
<feature type="region of interest" description="Disordered" evidence="1">
    <location>
        <begin position="336"/>
        <end position="386"/>
    </location>
</feature>
<dbReference type="Proteomes" id="UP000182740">
    <property type="component" value="Unassembled WGS sequence"/>
</dbReference>
<evidence type="ECO:0000256" key="1">
    <source>
        <dbReference type="SAM" id="MobiDB-lite"/>
    </source>
</evidence>
<name>A0A1K1LPV9_9PSEU</name>
<feature type="compositionally biased region" description="Basic and acidic residues" evidence="1">
    <location>
        <begin position="353"/>
        <end position="371"/>
    </location>
</feature>
<keyword evidence="3" id="KW-1185">Reference proteome</keyword>
<proteinExistence type="predicted"/>
<sequence>MSRSSAMHKLARTLSSNTGVEVTATYDDFGSGLGWHLEWIDGPAVDTMRKAARSAARAGSVVDVAGLRYRRDRTDLAVVAAFLSKVVAEPVLLINPPFEVLHAYDQTDFPGSIPPEVWELARFAIVHSGVADYSADPARDVIDHVIRTGLNGLRLDLALDTRQPGEQSKLPALDVAGVLDSLEKGVTHSLSMAVDELVSGSAHRDDPIVRLHGIEALRNELTKMADRLQRTVAVPALVDGFSLSSMSRTIGLSNRALGMRFGPELGGLVAPLAWLRDHVTEWAAACAAAAAAVRAGSSFALPGPHELWLLEQGGAGEGWRSLVGTPEAARRLLAETRKSPPRGSEGALAELARLLDDHDRAEPPGRREGRARQPITSAPIRMESAD</sequence>
<evidence type="ECO:0000313" key="3">
    <source>
        <dbReference type="Proteomes" id="UP000182740"/>
    </source>
</evidence>